<dbReference type="Gene3D" id="3.40.50.300">
    <property type="entry name" value="P-loop containing nucleotide triphosphate hydrolases"/>
    <property type="match status" value="1"/>
</dbReference>
<evidence type="ECO:0000256" key="5">
    <source>
        <dbReference type="ARBA" id="ARBA00022694"/>
    </source>
</evidence>
<dbReference type="GO" id="GO:0005737">
    <property type="term" value="C:cytoplasm"/>
    <property type="evidence" value="ECO:0007669"/>
    <property type="project" value="UniProtKB-SubCell"/>
</dbReference>
<keyword evidence="7" id="KW-0547">Nucleotide-binding</keyword>
<keyword evidence="13" id="KW-1185">Reference proteome</keyword>
<dbReference type="EMBL" id="FNQV01000005">
    <property type="protein sequence ID" value="SEA13769.1"/>
    <property type="molecule type" value="Genomic_DNA"/>
</dbReference>
<comment type="similarity">
    <text evidence="2">Belongs to the TsaE family.</text>
</comment>
<dbReference type="InterPro" id="IPR027417">
    <property type="entry name" value="P-loop_NTPase"/>
</dbReference>
<dbReference type="RefSeq" id="WP_092562926.1">
    <property type="nucleotide sequence ID" value="NZ_FNQV01000005.1"/>
</dbReference>
<keyword evidence="8" id="KW-0067">ATP-binding</keyword>
<keyword evidence="6" id="KW-0479">Metal-binding</keyword>
<dbReference type="NCBIfam" id="TIGR00150">
    <property type="entry name" value="T6A_YjeE"/>
    <property type="match status" value="1"/>
</dbReference>
<keyword evidence="5" id="KW-0819">tRNA processing</keyword>
<evidence type="ECO:0000256" key="8">
    <source>
        <dbReference type="ARBA" id="ARBA00022840"/>
    </source>
</evidence>
<dbReference type="GO" id="GO:0005524">
    <property type="term" value="F:ATP binding"/>
    <property type="evidence" value="ECO:0007669"/>
    <property type="project" value="UniProtKB-KW"/>
</dbReference>
<dbReference type="AlphaFoldDB" id="A0A1H3YQB8"/>
<evidence type="ECO:0000256" key="10">
    <source>
        <dbReference type="ARBA" id="ARBA00024908"/>
    </source>
</evidence>
<dbReference type="Pfam" id="PF02367">
    <property type="entry name" value="TsaE"/>
    <property type="match status" value="1"/>
</dbReference>
<accession>A0A1H3YQB8</accession>
<comment type="function">
    <text evidence="10">Required for the formation of a threonylcarbamoyl group on adenosine at position 37 (t(6)A37) in tRNAs that read codons beginning with adenine. Is involved in the transfer of the threonylcarbamoyl moiety of threonylcarbamoyl-AMP (TC-AMP) to the N6 group of A37, together with TsaD and TsaB. TsaE seems to play an indirect role in the t(6)A biosynthesis pathway, possibly in regulating the core enzymatic function of TsaD.</text>
</comment>
<dbReference type="Proteomes" id="UP000199288">
    <property type="component" value="Unassembled WGS sequence"/>
</dbReference>
<proteinExistence type="inferred from homology"/>
<dbReference type="SUPFAM" id="SSF52540">
    <property type="entry name" value="P-loop containing nucleoside triphosphate hydrolases"/>
    <property type="match status" value="1"/>
</dbReference>
<protein>
    <recommendedName>
        <fullName evidence="3">tRNA threonylcarbamoyladenosine biosynthesis protein TsaE</fullName>
    </recommendedName>
    <alternativeName>
        <fullName evidence="11">t(6)A37 threonylcarbamoyladenosine biosynthesis protein TsaE</fullName>
    </alternativeName>
</protein>
<evidence type="ECO:0000256" key="11">
    <source>
        <dbReference type="ARBA" id="ARBA00032441"/>
    </source>
</evidence>
<reference evidence="13" key="1">
    <citation type="submission" date="2016-10" db="EMBL/GenBank/DDBJ databases">
        <authorList>
            <person name="Varghese N."/>
            <person name="Submissions S."/>
        </authorList>
    </citation>
    <scope>NUCLEOTIDE SEQUENCE [LARGE SCALE GENOMIC DNA]</scope>
    <source>
        <strain evidence="13">KPR-1</strain>
    </source>
</reference>
<name>A0A1H3YQB8_9ACTO</name>
<organism evidence="12 13">
    <name type="scientific">Bowdeniella nasicola</name>
    <dbReference type="NCBI Taxonomy" id="208480"/>
    <lineage>
        <taxon>Bacteria</taxon>
        <taxon>Bacillati</taxon>
        <taxon>Actinomycetota</taxon>
        <taxon>Actinomycetes</taxon>
        <taxon>Actinomycetales</taxon>
        <taxon>Actinomycetaceae</taxon>
        <taxon>Bowdeniella</taxon>
    </lineage>
</organism>
<evidence type="ECO:0000256" key="1">
    <source>
        <dbReference type="ARBA" id="ARBA00004496"/>
    </source>
</evidence>
<keyword evidence="4" id="KW-0963">Cytoplasm</keyword>
<dbReference type="GO" id="GO:0002949">
    <property type="term" value="P:tRNA threonylcarbamoyladenosine modification"/>
    <property type="evidence" value="ECO:0007669"/>
    <property type="project" value="InterPro"/>
</dbReference>
<evidence type="ECO:0000313" key="13">
    <source>
        <dbReference type="Proteomes" id="UP000199288"/>
    </source>
</evidence>
<evidence type="ECO:0000256" key="9">
    <source>
        <dbReference type="ARBA" id="ARBA00022842"/>
    </source>
</evidence>
<evidence type="ECO:0000256" key="7">
    <source>
        <dbReference type="ARBA" id="ARBA00022741"/>
    </source>
</evidence>
<evidence type="ECO:0000256" key="6">
    <source>
        <dbReference type="ARBA" id="ARBA00022723"/>
    </source>
</evidence>
<sequence length="160" mass="16705">MTHTVILPDADATRALGERLARIARAGDVIVLTGALGAGKTTLTQGLGAGLGVRGRVTSPTFTISRIHPAPERTPDLVHVDAYRLTGLLDLETIDLDASIPETITVIEWGEALVDELGVDYLAITLDREAGGLAEGARLAHLTPHGSRWSAAELAVLAGS</sequence>
<evidence type="ECO:0000256" key="3">
    <source>
        <dbReference type="ARBA" id="ARBA00019010"/>
    </source>
</evidence>
<dbReference type="GO" id="GO:0046872">
    <property type="term" value="F:metal ion binding"/>
    <property type="evidence" value="ECO:0007669"/>
    <property type="project" value="UniProtKB-KW"/>
</dbReference>
<evidence type="ECO:0000256" key="4">
    <source>
        <dbReference type="ARBA" id="ARBA00022490"/>
    </source>
</evidence>
<comment type="subcellular location">
    <subcellularLocation>
        <location evidence="1">Cytoplasm</location>
    </subcellularLocation>
</comment>
<keyword evidence="9" id="KW-0460">Magnesium</keyword>
<dbReference type="PANTHER" id="PTHR33540:SF2">
    <property type="entry name" value="TRNA THREONYLCARBAMOYLADENOSINE BIOSYNTHESIS PROTEIN TSAE"/>
    <property type="match status" value="1"/>
</dbReference>
<dbReference type="OrthoDB" id="9800307at2"/>
<dbReference type="InterPro" id="IPR003442">
    <property type="entry name" value="T6A_TsaE"/>
</dbReference>
<dbReference type="PANTHER" id="PTHR33540">
    <property type="entry name" value="TRNA THREONYLCARBAMOYLADENOSINE BIOSYNTHESIS PROTEIN TSAE"/>
    <property type="match status" value="1"/>
</dbReference>
<evidence type="ECO:0000313" key="12">
    <source>
        <dbReference type="EMBL" id="SEA13769.1"/>
    </source>
</evidence>
<evidence type="ECO:0000256" key="2">
    <source>
        <dbReference type="ARBA" id="ARBA00007599"/>
    </source>
</evidence>
<gene>
    <name evidence="12" type="ORF">SAMN02910418_00964</name>
</gene>